<feature type="transmembrane region" description="Helical" evidence="9">
    <location>
        <begin position="208"/>
        <end position="230"/>
    </location>
</feature>
<dbReference type="PROSITE" id="PS51105">
    <property type="entry name" value="PTS_EIIC_TYPE_3"/>
    <property type="match status" value="1"/>
</dbReference>
<organism evidence="11 12">
    <name type="scientific">Caproicibacterium argilliputei</name>
    <dbReference type="NCBI Taxonomy" id="3030016"/>
    <lineage>
        <taxon>Bacteria</taxon>
        <taxon>Bacillati</taxon>
        <taxon>Bacillota</taxon>
        <taxon>Clostridia</taxon>
        <taxon>Eubacteriales</taxon>
        <taxon>Oscillospiraceae</taxon>
        <taxon>Caproicibacterium</taxon>
    </lineage>
</organism>
<name>A0AA97D8Y2_9FIRM</name>
<proteinExistence type="predicted"/>
<feature type="domain" description="PTS EIIC type-3" evidence="10">
    <location>
        <begin position="7"/>
        <end position="410"/>
    </location>
</feature>
<dbReference type="PANTHER" id="PTHR33989">
    <property type="match status" value="1"/>
</dbReference>
<feature type="transmembrane region" description="Helical" evidence="9">
    <location>
        <begin position="389"/>
        <end position="409"/>
    </location>
</feature>
<evidence type="ECO:0000256" key="2">
    <source>
        <dbReference type="ARBA" id="ARBA00022448"/>
    </source>
</evidence>
<keyword evidence="12" id="KW-1185">Reference proteome</keyword>
<comment type="function">
    <text evidence="8">The phosphoenolpyruvate-dependent sugar phosphotransferase system (PTS), a major carbohydrate active -transport system, catalyzes the phosphorylation of incoming sugar substrates concomitant with their translocation across the cell membrane.</text>
</comment>
<dbReference type="GO" id="GO:0009401">
    <property type="term" value="P:phosphoenolpyruvate-dependent sugar phosphotransferase system"/>
    <property type="evidence" value="ECO:0007669"/>
    <property type="project" value="InterPro"/>
</dbReference>
<evidence type="ECO:0000256" key="4">
    <source>
        <dbReference type="ARBA" id="ARBA00022597"/>
    </source>
</evidence>
<dbReference type="InterPro" id="IPR051088">
    <property type="entry name" value="PTS_Sugar-EIIC/EIIB"/>
</dbReference>
<dbReference type="Proteomes" id="UP001300604">
    <property type="component" value="Chromosome"/>
</dbReference>
<dbReference type="RefSeq" id="WP_275844830.1">
    <property type="nucleotide sequence ID" value="NZ_CP135996.1"/>
</dbReference>
<evidence type="ECO:0000256" key="6">
    <source>
        <dbReference type="ARBA" id="ARBA00022989"/>
    </source>
</evidence>
<reference evidence="12" key="2">
    <citation type="submission" date="2024-06" db="EMBL/GenBank/DDBJ databases">
        <title>Caproicibacterium argilliputei sp. nov, a novel caproic acid producing anaerobic bacterium isolated from pit mud.</title>
        <authorList>
            <person name="Zeng C."/>
        </authorList>
    </citation>
    <scope>NUCLEOTIDE SEQUENCE [LARGE SCALE GENOMIC DNA]</scope>
    <source>
        <strain evidence="12">ZCY20-5</strain>
    </source>
</reference>
<dbReference type="NCBIfam" id="TIGR00410">
    <property type="entry name" value="lacE"/>
    <property type="match status" value="1"/>
</dbReference>
<evidence type="ECO:0000313" key="12">
    <source>
        <dbReference type="Proteomes" id="UP001300604"/>
    </source>
</evidence>
<keyword evidence="4 8" id="KW-0762">Sugar transport</keyword>
<feature type="transmembrane region" description="Helical" evidence="9">
    <location>
        <begin position="177"/>
        <end position="196"/>
    </location>
</feature>
<reference evidence="11 12" key="1">
    <citation type="submission" date="2024-06" db="EMBL/GenBank/DDBJ databases">
        <title>Caproicibacterium argilliputei sp. nov, a novel caproic acid producing anaerobic bacterium isolated from pit mud.</title>
        <authorList>
            <person name="Xia S."/>
        </authorList>
    </citation>
    <scope>NUCLEOTIDE SEQUENCE [LARGE SCALE GENOMIC DNA]</scope>
    <source>
        <strain evidence="11 12">ZCY20-5</strain>
    </source>
</reference>
<feature type="transmembrane region" description="Helical" evidence="9">
    <location>
        <begin position="99"/>
        <end position="117"/>
    </location>
</feature>
<evidence type="ECO:0000256" key="5">
    <source>
        <dbReference type="ARBA" id="ARBA00022692"/>
    </source>
</evidence>
<feature type="transmembrane region" description="Helical" evidence="9">
    <location>
        <begin position="280"/>
        <end position="304"/>
    </location>
</feature>
<dbReference type="AlphaFoldDB" id="A0AA97D8Y2"/>
<gene>
    <name evidence="11" type="ORF">PXC00_00940</name>
</gene>
<reference evidence="12" key="3">
    <citation type="submission" date="2024-06" db="EMBL/GenBank/DDBJ databases">
        <authorList>
            <person name="Zeng C."/>
        </authorList>
    </citation>
    <scope>NUCLEOTIDE SEQUENCE [LARGE SCALE GENOMIC DNA]</scope>
    <source>
        <strain evidence="12">ZCY20-5</strain>
    </source>
</reference>
<dbReference type="EMBL" id="CP135996">
    <property type="protein sequence ID" value="WOC32464.1"/>
    <property type="molecule type" value="Genomic_DNA"/>
</dbReference>
<evidence type="ECO:0000256" key="3">
    <source>
        <dbReference type="ARBA" id="ARBA00022475"/>
    </source>
</evidence>
<evidence type="ECO:0000256" key="1">
    <source>
        <dbReference type="ARBA" id="ARBA00004651"/>
    </source>
</evidence>
<keyword evidence="6 9" id="KW-1133">Transmembrane helix</keyword>
<keyword evidence="3 8" id="KW-1003">Cell membrane</keyword>
<dbReference type="Pfam" id="PF02378">
    <property type="entry name" value="PTS_EIIC"/>
    <property type="match status" value="1"/>
</dbReference>
<feature type="transmembrane region" description="Helical" evidence="9">
    <location>
        <begin position="137"/>
        <end position="156"/>
    </location>
</feature>
<feature type="transmembrane region" description="Helical" evidence="9">
    <location>
        <begin position="72"/>
        <end position="92"/>
    </location>
</feature>
<evidence type="ECO:0000256" key="9">
    <source>
        <dbReference type="SAM" id="Phobius"/>
    </source>
</evidence>
<dbReference type="KEGG" id="carl:PXC00_00940"/>
<accession>A0AA97D8Y2</accession>
<dbReference type="InterPro" id="IPR003352">
    <property type="entry name" value="PTS_EIIC"/>
</dbReference>
<keyword evidence="2 8" id="KW-0813">Transport</keyword>
<dbReference type="InterPro" id="IPR004796">
    <property type="entry name" value="PTS_IIC_cello"/>
</dbReference>
<evidence type="ECO:0000256" key="7">
    <source>
        <dbReference type="ARBA" id="ARBA00023136"/>
    </source>
</evidence>
<keyword evidence="7 8" id="KW-0472">Membrane</keyword>
<dbReference type="PANTHER" id="PTHR33989:SF4">
    <property type="entry name" value="PTS SYSTEM N,N'-DIACETYLCHITOBIOSE-SPECIFIC EIIC COMPONENT"/>
    <property type="match status" value="1"/>
</dbReference>
<dbReference type="PIRSF" id="PIRSF006351">
    <property type="entry name" value="PTS_EIIC-Cellobiose"/>
    <property type="match status" value="1"/>
</dbReference>
<dbReference type="GO" id="GO:0005886">
    <property type="term" value="C:plasma membrane"/>
    <property type="evidence" value="ECO:0007669"/>
    <property type="project" value="UniProtKB-SubCell"/>
</dbReference>
<keyword evidence="5 9" id="KW-0812">Transmembrane</keyword>
<evidence type="ECO:0000259" key="10">
    <source>
        <dbReference type="PROSITE" id="PS51105"/>
    </source>
</evidence>
<feature type="transmembrane region" description="Helical" evidence="9">
    <location>
        <begin position="30"/>
        <end position="52"/>
    </location>
</feature>
<feature type="transmembrane region" description="Helical" evidence="9">
    <location>
        <begin position="346"/>
        <end position="369"/>
    </location>
</feature>
<protein>
    <recommendedName>
        <fullName evidence="8">Permease IIC component</fullName>
    </recommendedName>
</protein>
<dbReference type="InterPro" id="IPR004501">
    <property type="entry name" value="PTS_EIIC_3"/>
</dbReference>
<feature type="transmembrane region" description="Helical" evidence="9">
    <location>
        <begin position="237"/>
        <end position="260"/>
    </location>
</feature>
<evidence type="ECO:0000313" key="11">
    <source>
        <dbReference type="EMBL" id="WOC32464.1"/>
    </source>
</evidence>
<sequence length="436" mass="47514">MKMNEQTQEKIQNIAAAFAGNKYIQAISRAMMFIITPIIIGSIFTLLANLPIQAYTDFLSQHGITPILNLPATFTTNIMAVLAVFFIAYFLAKQFDKDGTMAGMLALISFFIITPLGEQTTKDGTVNYIPFDWLGAKGLFAAMLVGLLTARLYVWFMDKGFTIKMPDSVPPAVSTSFAGLVPGFAVSIIALLVAAVFKATPYGSLDQLIYTCIQIPLQGLSGTFGAFILVNLIIGILWFFGIHGTNIVLLGVMYPLYLALDMQNLNAYQAGQALPNILGYQFFVCYVIFSGTGATIGLVLLMAFKAKSKQYRTLGRLALPTSIFNINEPVTFGTPIVLNPYMLIPYLLAPIMTGSIAYAATAIGLVPRLNGVQIPWSTPIIASGIIEGSWRIAVLQVVLVAVSLAVYYIPFKFIDKKAYEQEHADENVQNAQEAEA</sequence>
<dbReference type="GO" id="GO:0008982">
    <property type="term" value="F:protein-N(PI)-phosphohistidine-sugar phosphotransferase activity"/>
    <property type="evidence" value="ECO:0007669"/>
    <property type="project" value="UniProtKB-UniRule"/>
</dbReference>
<evidence type="ECO:0000256" key="8">
    <source>
        <dbReference type="PIRNR" id="PIRNR006351"/>
    </source>
</evidence>
<dbReference type="GO" id="GO:1901264">
    <property type="term" value="P:carbohydrate derivative transport"/>
    <property type="evidence" value="ECO:0007669"/>
    <property type="project" value="TreeGrafter"/>
</dbReference>
<comment type="subcellular location">
    <subcellularLocation>
        <location evidence="1">Cell membrane</location>
        <topology evidence="1">Multi-pass membrane protein</topology>
    </subcellularLocation>
</comment>